<dbReference type="PROSITE" id="PS51318">
    <property type="entry name" value="TAT"/>
    <property type="match status" value="1"/>
</dbReference>
<gene>
    <name evidence="1" type="ORF">ABV408_09375</name>
</gene>
<organism evidence="1">
    <name type="scientific">Salinicola endophyticus</name>
    <dbReference type="NCBI Taxonomy" id="1949083"/>
    <lineage>
        <taxon>Bacteria</taxon>
        <taxon>Pseudomonadati</taxon>
        <taxon>Pseudomonadota</taxon>
        <taxon>Gammaproteobacteria</taxon>
        <taxon>Oceanospirillales</taxon>
        <taxon>Halomonadaceae</taxon>
        <taxon>Salinicola</taxon>
    </lineage>
</organism>
<dbReference type="RefSeq" id="WP_353982127.1">
    <property type="nucleotide sequence ID" value="NZ_CP159578.1"/>
</dbReference>
<dbReference type="EMBL" id="CP159578">
    <property type="protein sequence ID" value="XCJ81372.1"/>
    <property type="molecule type" value="Genomic_DNA"/>
</dbReference>
<reference evidence="1" key="1">
    <citation type="submission" date="2024-06" db="EMBL/GenBank/DDBJ databases">
        <title>Complete genome of Salinicola endophyticus HNIBRBA4755.</title>
        <authorList>
            <person name="Shin S.Y."/>
            <person name="Kang H."/>
            <person name="Song J."/>
        </authorList>
    </citation>
    <scope>NUCLEOTIDE SEQUENCE</scope>
    <source>
        <strain evidence="1">HNIBRBA4755</strain>
    </source>
</reference>
<name>A0AB74UEC1_9GAMM</name>
<dbReference type="InterPro" id="IPR006311">
    <property type="entry name" value="TAT_signal"/>
</dbReference>
<protein>
    <recommendedName>
        <fullName evidence="2">Twin-arginine translocation signal domain-containing protein</fullName>
    </recommendedName>
</protein>
<proteinExistence type="predicted"/>
<dbReference type="AlphaFoldDB" id="A0AB74UEC1"/>
<accession>A0AB74UEC1</accession>
<sequence>MSLTRRQFISAMLAVAATTAVPMLSGPRRTLPDERAVRPLSGGLRIVGEANRVMLG</sequence>
<evidence type="ECO:0008006" key="2">
    <source>
        <dbReference type="Google" id="ProtNLM"/>
    </source>
</evidence>
<evidence type="ECO:0000313" key="1">
    <source>
        <dbReference type="EMBL" id="XCJ81372.1"/>
    </source>
</evidence>